<feature type="coiled-coil region" evidence="8">
    <location>
        <begin position="564"/>
        <end position="598"/>
    </location>
</feature>
<evidence type="ECO:0000256" key="8">
    <source>
        <dbReference type="SAM" id="Coils"/>
    </source>
</evidence>
<dbReference type="Pfam" id="PF00884">
    <property type="entry name" value="Sulfatase"/>
    <property type="match status" value="1"/>
</dbReference>
<evidence type="ECO:0000259" key="10">
    <source>
        <dbReference type="Pfam" id="PF12548"/>
    </source>
</evidence>
<gene>
    <name evidence="11" type="ORF">OSB1V03_LOCUS11216</name>
</gene>
<dbReference type="PANTHER" id="PTHR43108:SF16">
    <property type="entry name" value="EXTRACELLULAR SULFATASE SULF-1 HOMOLOG"/>
    <property type="match status" value="1"/>
</dbReference>
<reference evidence="11" key="1">
    <citation type="submission" date="2020-11" db="EMBL/GenBank/DDBJ databases">
        <authorList>
            <person name="Tran Van P."/>
        </authorList>
    </citation>
    <scope>NUCLEOTIDE SEQUENCE</scope>
</reference>
<evidence type="ECO:0000256" key="7">
    <source>
        <dbReference type="ARBA" id="ARBA00023034"/>
    </source>
</evidence>
<dbReference type="CDD" id="cd16147">
    <property type="entry name" value="G6S"/>
    <property type="match status" value="1"/>
</dbReference>
<dbReference type="GO" id="GO:0005539">
    <property type="term" value="F:glycosaminoglycan binding"/>
    <property type="evidence" value="ECO:0007669"/>
    <property type="project" value="TreeGrafter"/>
</dbReference>
<evidence type="ECO:0000256" key="2">
    <source>
        <dbReference type="ARBA" id="ARBA00004241"/>
    </source>
</evidence>
<comment type="similarity">
    <text evidence="4">Belongs to the sulfatase family.</text>
</comment>
<dbReference type="InterPro" id="IPR000917">
    <property type="entry name" value="Sulfatase_N"/>
</dbReference>
<dbReference type="Proteomes" id="UP000759131">
    <property type="component" value="Unassembled WGS sequence"/>
</dbReference>
<evidence type="ECO:0000313" key="12">
    <source>
        <dbReference type="Proteomes" id="UP000759131"/>
    </source>
</evidence>
<evidence type="ECO:0000256" key="3">
    <source>
        <dbReference type="ARBA" id="ARBA00004348"/>
    </source>
</evidence>
<dbReference type="EMBL" id="CAJPIZ010008572">
    <property type="protein sequence ID" value="CAG2111234.1"/>
    <property type="molecule type" value="Genomic_DNA"/>
</dbReference>
<sequence>SLNFMPKTTKILGEGGVHFPNAYVTTPMCCPSRSSSLTGLYVHNHNVYTNNDNCSSQHWQTTYETRTFASYLSNAGYRTAFFGKYLNEYNGTYIPQGWKEWSALVRNSRFYNYTLNVNGNKVKHGDDYHLDYYPDLITNDSLQFLRYSKRFFANKPLLMVLSYPGPHGPEDAAPQFQNLFLNVTTHRTKSWNFAPNPDKQWILRNTGKMEPIHEEFTDMLHTKRLQTLQSVDESVEKLYNELKELGELDNTYIFYTSDHGYHLGQFGLVKGKAMPFEFDVRVPFFVRGPKLTGGQKIDNIVLNIDLAPTFLDIAGVKVPDHMDGSSVLPLLKKTTETNKSDVELKKPKDVEWRHTFLIERGKYTKESDNPFRTLSKKEWLTIECQKPEYQSPCSPYQRFECYFDGSETRIRKCRKSYWSPSYQRKVHQKCICSSDQSTDTSDHKYEESFDINSEDLLIKSKKRKLDSNEKKLQRRFLKEHVFNKDFRPIFISSRNKRELDLLMNEAFDVEGVYELSKLLDASTTKVYNESAIEDIETFNYKNNTSCTISANLSITCSDEVYENKELWRQKKTRLDSMIKKLQNKLIELKGIRRHLNMKRPALHKEVDTNDGYKCDCDATADRDGGHRRDNRYMKRRYRKRMRFMERHHLRKEKKLRRKSKFLNTTCNYEKMNCFTHDNHHWKTAPLWTSD</sequence>
<protein>
    <recommendedName>
        <fullName evidence="13">Sulfatase</fullName>
    </recommendedName>
</protein>
<keyword evidence="12" id="KW-1185">Reference proteome</keyword>
<feature type="domain" description="Sulfatase N-terminal" evidence="9">
    <location>
        <begin position="5"/>
        <end position="316"/>
    </location>
</feature>
<evidence type="ECO:0000256" key="1">
    <source>
        <dbReference type="ARBA" id="ARBA00001913"/>
    </source>
</evidence>
<feature type="non-terminal residue" evidence="11">
    <location>
        <position position="1"/>
    </location>
</feature>
<dbReference type="GO" id="GO:0008449">
    <property type="term" value="F:N-acetylglucosamine-6-sulfatase activity"/>
    <property type="evidence" value="ECO:0007669"/>
    <property type="project" value="TreeGrafter"/>
</dbReference>
<evidence type="ECO:0000256" key="6">
    <source>
        <dbReference type="ARBA" id="ARBA00022837"/>
    </source>
</evidence>
<feature type="domain" description="Extracellular sulfatase C-terminal" evidence="10">
    <location>
        <begin position="523"/>
        <end position="601"/>
    </location>
</feature>
<proteinExistence type="inferred from homology"/>
<dbReference type="AlphaFoldDB" id="A0A7R9Q3B7"/>
<dbReference type="Pfam" id="PF12548">
    <property type="entry name" value="DUF3740"/>
    <property type="match status" value="1"/>
</dbReference>
<dbReference type="InterPro" id="IPR024609">
    <property type="entry name" value="Extracellular_sulfatase_C"/>
</dbReference>
<dbReference type="PANTHER" id="PTHR43108">
    <property type="entry name" value="N-ACETYLGLUCOSAMINE-6-SULFATASE FAMILY MEMBER"/>
    <property type="match status" value="1"/>
</dbReference>
<evidence type="ECO:0000256" key="5">
    <source>
        <dbReference type="ARBA" id="ARBA00022723"/>
    </source>
</evidence>
<dbReference type="OrthoDB" id="96314at2759"/>
<keyword evidence="8" id="KW-0175">Coiled coil</keyword>
<organism evidence="11">
    <name type="scientific">Medioppia subpectinata</name>
    <dbReference type="NCBI Taxonomy" id="1979941"/>
    <lineage>
        <taxon>Eukaryota</taxon>
        <taxon>Metazoa</taxon>
        <taxon>Ecdysozoa</taxon>
        <taxon>Arthropoda</taxon>
        <taxon>Chelicerata</taxon>
        <taxon>Arachnida</taxon>
        <taxon>Acari</taxon>
        <taxon>Acariformes</taxon>
        <taxon>Sarcoptiformes</taxon>
        <taxon>Oribatida</taxon>
        <taxon>Brachypylina</taxon>
        <taxon>Oppioidea</taxon>
        <taxon>Oppiidae</taxon>
        <taxon>Medioppia</taxon>
    </lineage>
</organism>
<dbReference type="Gene3D" id="3.40.720.10">
    <property type="entry name" value="Alkaline Phosphatase, subunit A"/>
    <property type="match status" value="1"/>
</dbReference>
<evidence type="ECO:0008006" key="13">
    <source>
        <dbReference type="Google" id="ProtNLM"/>
    </source>
</evidence>
<keyword evidence="6" id="KW-0106">Calcium</keyword>
<comment type="subcellular location">
    <subcellularLocation>
        <location evidence="2">Cell surface</location>
    </subcellularLocation>
    <subcellularLocation>
        <location evidence="3">Golgi apparatus</location>
        <location evidence="3">Golgi stack</location>
    </subcellularLocation>
</comment>
<dbReference type="GO" id="GO:0009986">
    <property type="term" value="C:cell surface"/>
    <property type="evidence" value="ECO:0007669"/>
    <property type="project" value="UniProtKB-SubCell"/>
</dbReference>
<comment type="cofactor">
    <cofactor evidence="1">
        <name>Ca(2+)</name>
        <dbReference type="ChEBI" id="CHEBI:29108"/>
    </cofactor>
</comment>
<dbReference type="EMBL" id="OC863147">
    <property type="protein sequence ID" value="CAD7630804.1"/>
    <property type="molecule type" value="Genomic_DNA"/>
</dbReference>
<name>A0A7R9Q3B7_9ACAR</name>
<dbReference type="GO" id="GO:0005795">
    <property type="term" value="C:Golgi stack"/>
    <property type="evidence" value="ECO:0007669"/>
    <property type="project" value="UniProtKB-SubCell"/>
</dbReference>
<accession>A0A7R9Q3B7</accession>
<dbReference type="GO" id="GO:0046872">
    <property type="term" value="F:metal ion binding"/>
    <property type="evidence" value="ECO:0007669"/>
    <property type="project" value="UniProtKB-KW"/>
</dbReference>
<evidence type="ECO:0000259" key="9">
    <source>
        <dbReference type="Pfam" id="PF00884"/>
    </source>
</evidence>
<evidence type="ECO:0000256" key="4">
    <source>
        <dbReference type="ARBA" id="ARBA00008779"/>
    </source>
</evidence>
<dbReference type="SUPFAM" id="SSF53649">
    <property type="entry name" value="Alkaline phosphatase-like"/>
    <property type="match status" value="1"/>
</dbReference>
<dbReference type="InterPro" id="IPR017850">
    <property type="entry name" value="Alkaline_phosphatase_core_sf"/>
</dbReference>
<evidence type="ECO:0000313" key="11">
    <source>
        <dbReference type="EMBL" id="CAD7630804.1"/>
    </source>
</evidence>
<keyword evidence="5" id="KW-0479">Metal-binding</keyword>
<keyword evidence="7" id="KW-0333">Golgi apparatus</keyword>